<reference evidence="2" key="1">
    <citation type="journal article" date="2018" name="DNA Res.">
        <title>Multiple hybrid de novo genome assembly of finger millet, an orphan allotetraploid crop.</title>
        <authorList>
            <person name="Hatakeyama M."/>
            <person name="Aluri S."/>
            <person name="Balachadran M.T."/>
            <person name="Sivarajan S.R."/>
            <person name="Patrignani A."/>
            <person name="Gruter S."/>
            <person name="Poveda L."/>
            <person name="Shimizu-Inatsugi R."/>
            <person name="Baeten J."/>
            <person name="Francoijs K.J."/>
            <person name="Nataraja K.N."/>
            <person name="Reddy Y.A.N."/>
            <person name="Phadnis S."/>
            <person name="Ravikumar R.L."/>
            <person name="Schlapbach R."/>
            <person name="Sreeman S.M."/>
            <person name="Shimizu K.K."/>
        </authorList>
    </citation>
    <scope>NUCLEOTIDE SEQUENCE</scope>
</reference>
<comment type="caution">
    <text evidence="2">The sequence shown here is derived from an EMBL/GenBank/DDBJ whole genome shotgun (WGS) entry which is preliminary data.</text>
</comment>
<sequence length="181" mass="19174">MPGTKRTASEWGATTTLPSRPRSTYEATDPARSDDTSMDLAGKRGQRLGDRAPHGECPWQILGWGDLPVLDRNRESPWPPPPPLPFFLLPPPPTAAPFICTGATCIHRKRPAARLDVVEKGANLHGVRCGGGDAGGEREGCEGAVAGGGKEDVALGSILAMNAPDTRSTGAPIQRRRTTSF</sequence>
<proteinExistence type="predicted"/>
<feature type="region of interest" description="Disordered" evidence="1">
    <location>
        <begin position="1"/>
        <end position="54"/>
    </location>
</feature>
<reference evidence="2" key="2">
    <citation type="submission" date="2021-12" db="EMBL/GenBank/DDBJ databases">
        <title>Resequencing data analysis of finger millet.</title>
        <authorList>
            <person name="Hatakeyama M."/>
            <person name="Aluri S."/>
            <person name="Balachadran M.T."/>
            <person name="Sivarajan S.R."/>
            <person name="Poveda L."/>
            <person name="Shimizu-Inatsugi R."/>
            <person name="Schlapbach R."/>
            <person name="Sreeman S.M."/>
            <person name="Shimizu K.K."/>
        </authorList>
    </citation>
    <scope>NUCLEOTIDE SEQUENCE</scope>
</reference>
<evidence type="ECO:0000256" key="1">
    <source>
        <dbReference type="SAM" id="MobiDB-lite"/>
    </source>
</evidence>
<evidence type="ECO:0000313" key="2">
    <source>
        <dbReference type="EMBL" id="GJN09696.1"/>
    </source>
</evidence>
<feature type="compositionally biased region" description="Polar residues" evidence="1">
    <location>
        <begin position="12"/>
        <end position="26"/>
    </location>
</feature>
<keyword evidence="3" id="KW-1185">Reference proteome</keyword>
<dbReference type="AlphaFoldDB" id="A0AAV5DHP7"/>
<dbReference type="EMBL" id="BQKI01000016">
    <property type="protein sequence ID" value="GJN09696.1"/>
    <property type="molecule type" value="Genomic_DNA"/>
</dbReference>
<accession>A0AAV5DHP7</accession>
<name>A0AAV5DHP7_ELECO</name>
<gene>
    <name evidence="2" type="primary">ga27726</name>
    <name evidence="2" type="ORF">PR202_ga27726</name>
</gene>
<protein>
    <submittedName>
        <fullName evidence="2">Uncharacterized protein</fullName>
    </submittedName>
</protein>
<organism evidence="2 3">
    <name type="scientific">Eleusine coracana subsp. coracana</name>
    <dbReference type="NCBI Taxonomy" id="191504"/>
    <lineage>
        <taxon>Eukaryota</taxon>
        <taxon>Viridiplantae</taxon>
        <taxon>Streptophyta</taxon>
        <taxon>Embryophyta</taxon>
        <taxon>Tracheophyta</taxon>
        <taxon>Spermatophyta</taxon>
        <taxon>Magnoliopsida</taxon>
        <taxon>Liliopsida</taxon>
        <taxon>Poales</taxon>
        <taxon>Poaceae</taxon>
        <taxon>PACMAD clade</taxon>
        <taxon>Chloridoideae</taxon>
        <taxon>Cynodonteae</taxon>
        <taxon>Eleusininae</taxon>
        <taxon>Eleusine</taxon>
    </lineage>
</organism>
<evidence type="ECO:0000313" key="3">
    <source>
        <dbReference type="Proteomes" id="UP001054889"/>
    </source>
</evidence>
<dbReference type="Proteomes" id="UP001054889">
    <property type="component" value="Unassembled WGS sequence"/>
</dbReference>